<evidence type="ECO:0000313" key="7">
    <source>
        <dbReference type="Proteomes" id="UP000011991"/>
    </source>
</evidence>
<feature type="domain" description="Tyrosine-protein phosphatase" evidence="4">
    <location>
        <begin position="101"/>
        <end position="248"/>
    </location>
</feature>
<dbReference type="PANTHER" id="PTHR46274:SF6">
    <property type="entry name" value="TYR_PHOSPHATASE_2 DOMAIN-CONTAINING PROTEIN"/>
    <property type="match status" value="1"/>
</dbReference>
<evidence type="ECO:0000259" key="4">
    <source>
        <dbReference type="PROSITE" id="PS50054"/>
    </source>
</evidence>
<keyword evidence="7" id="KW-1185">Reference proteome</keyword>
<dbReference type="PROSITE" id="PS00383">
    <property type="entry name" value="TYR_PHOSPHATASE_1"/>
    <property type="match status" value="1"/>
</dbReference>
<dbReference type="GO" id="GO:0004725">
    <property type="term" value="F:protein tyrosine phosphatase activity"/>
    <property type="evidence" value="ECO:0007669"/>
    <property type="project" value="UniProtKB-EC"/>
</dbReference>
<evidence type="ECO:0000256" key="3">
    <source>
        <dbReference type="SAM" id="MobiDB-lite"/>
    </source>
</evidence>
<proteinExistence type="predicted"/>
<keyword evidence="1 6" id="KW-0378">Hydrolase</keyword>
<dbReference type="SMART" id="SM00195">
    <property type="entry name" value="DSPc"/>
    <property type="match status" value="1"/>
</dbReference>
<name>M5RTL4_9BACT</name>
<dbReference type="InterPro" id="IPR000387">
    <property type="entry name" value="Tyr_Pase_dom"/>
</dbReference>
<feature type="compositionally biased region" description="Polar residues" evidence="3">
    <location>
        <begin position="28"/>
        <end position="37"/>
    </location>
</feature>
<evidence type="ECO:0000256" key="2">
    <source>
        <dbReference type="ARBA" id="ARBA00022912"/>
    </source>
</evidence>
<evidence type="ECO:0000259" key="5">
    <source>
        <dbReference type="PROSITE" id="PS50056"/>
    </source>
</evidence>
<evidence type="ECO:0000256" key="1">
    <source>
        <dbReference type="ARBA" id="ARBA00022801"/>
    </source>
</evidence>
<organism evidence="6 7">
    <name type="scientific">Rhodopirellula maiorica SM1</name>
    <dbReference type="NCBI Taxonomy" id="1265738"/>
    <lineage>
        <taxon>Bacteria</taxon>
        <taxon>Pseudomonadati</taxon>
        <taxon>Planctomycetota</taxon>
        <taxon>Planctomycetia</taxon>
        <taxon>Pirellulales</taxon>
        <taxon>Pirellulaceae</taxon>
        <taxon>Novipirellula</taxon>
    </lineage>
</organism>
<dbReference type="InterPro" id="IPR029021">
    <property type="entry name" value="Prot-tyrosine_phosphatase-like"/>
</dbReference>
<dbReference type="EC" id="3.1.3.48" evidence="6"/>
<dbReference type="PANTHER" id="PTHR46274">
    <property type="entry name" value="PHOSPHATIDYLINOSITOL PHOSPHATASE"/>
    <property type="match status" value="1"/>
</dbReference>
<dbReference type="SUPFAM" id="SSF52799">
    <property type="entry name" value="(Phosphotyrosine protein) phosphatases II"/>
    <property type="match status" value="1"/>
</dbReference>
<dbReference type="Proteomes" id="UP000011991">
    <property type="component" value="Unassembled WGS sequence"/>
</dbReference>
<feature type="domain" description="Tyrosine specific protein phosphatases" evidence="5">
    <location>
        <begin position="166"/>
        <end position="234"/>
    </location>
</feature>
<dbReference type="PATRIC" id="fig|1265738.3.peg.4370"/>
<evidence type="ECO:0000313" key="6">
    <source>
        <dbReference type="EMBL" id="EMI18727.1"/>
    </source>
</evidence>
<dbReference type="EMBL" id="ANOG01000622">
    <property type="protein sequence ID" value="EMI18727.1"/>
    <property type="molecule type" value="Genomic_DNA"/>
</dbReference>
<dbReference type="RefSeq" id="WP_008700254.1">
    <property type="nucleotide sequence ID" value="NZ_ANOG01000622.1"/>
</dbReference>
<feature type="region of interest" description="Disordered" evidence="3">
    <location>
        <begin position="1"/>
        <end position="50"/>
    </location>
</feature>
<reference evidence="6 7" key="1">
    <citation type="journal article" date="2013" name="Mar. Genomics">
        <title>Expression of sulfatases in Rhodopirellula baltica and the diversity of sulfatases in the genus Rhodopirellula.</title>
        <authorList>
            <person name="Wegner C.E."/>
            <person name="Richter-Heitmann T."/>
            <person name="Klindworth A."/>
            <person name="Klockow C."/>
            <person name="Richter M."/>
            <person name="Achstetter T."/>
            <person name="Glockner F.O."/>
            <person name="Harder J."/>
        </authorList>
    </citation>
    <scope>NUCLEOTIDE SEQUENCE [LARGE SCALE GENOMIC DNA]</scope>
    <source>
        <strain evidence="6 7">SM1</strain>
    </source>
</reference>
<gene>
    <name evidence="6" type="ORF">RMSM_04358</name>
</gene>
<protein>
    <submittedName>
        <fullName evidence="6">Protein-tyrosine phosphatase, dual specificity domain protein</fullName>
        <ecNumber evidence="6">3.1.3.48</ecNumber>
    </submittedName>
</protein>
<dbReference type="FunFam" id="3.90.190.10:FF:000157">
    <property type="entry name" value="Protein-tyrosine phosphatase"/>
    <property type="match status" value="1"/>
</dbReference>
<sequence length="248" mass="27526">MPSDSERSPAPDPSGQESADPGSDSDPAETQRQQAERTATPLPRSVALPTRAIDESGLDLSETPAARIAASMRQRLYARSVFYPTLAWNFTLGRILRVRRWWDYIDPSVIVGAYPFARDVPGLSAEGVRAVVNTCEEYPGPLKAYKTFGIEQLHMPTTDFTHPLFEDVCRAVEFVQQHVEDQGKVYIHCKAGRARSATVAICWLIKHRGLSISDAQATLLVARPHINPRLGQRPVVQQFAERWGTSSS</sequence>
<dbReference type="AlphaFoldDB" id="M5RTL4"/>
<dbReference type="PROSITE" id="PS50056">
    <property type="entry name" value="TYR_PHOSPHATASE_2"/>
    <property type="match status" value="1"/>
</dbReference>
<dbReference type="InterPro" id="IPR020422">
    <property type="entry name" value="TYR_PHOSPHATASE_DUAL_dom"/>
</dbReference>
<accession>M5RTL4</accession>
<dbReference type="InterPro" id="IPR016130">
    <property type="entry name" value="Tyr_Pase_AS"/>
</dbReference>
<dbReference type="InterPro" id="IPR000340">
    <property type="entry name" value="Dual-sp_phosphatase_cat-dom"/>
</dbReference>
<dbReference type="Pfam" id="PF00782">
    <property type="entry name" value="DSPc"/>
    <property type="match status" value="1"/>
</dbReference>
<keyword evidence="2" id="KW-0904">Protein phosphatase</keyword>
<dbReference type="Gene3D" id="3.90.190.10">
    <property type="entry name" value="Protein tyrosine phosphatase superfamily"/>
    <property type="match status" value="1"/>
</dbReference>
<comment type="caution">
    <text evidence="6">The sequence shown here is derived from an EMBL/GenBank/DDBJ whole genome shotgun (WGS) entry which is preliminary data.</text>
</comment>
<dbReference type="PROSITE" id="PS50054">
    <property type="entry name" value="TYR_PHOSPHATASE_DUAL"/>
    <property type="match status" value="1"/>
</dbReference>